<feature type="transmembrane region" description="Helical" evidence="6">
    <location>
        <begin position="804"/>
        <end position="826"/>
    </location>
</feature>
<evidence type="ECO:0000256" key="6">
    <source>
        <dbReference type="SAM" id="Phobius"/>
    </source>
</evidence>
<name>A0A220USA7_9GAMM</name>
<evidence type="ECO:0000313" key="8">
    <source>
        <dbReference type="EMBL" id="ASK70821.1"/>
    </source>
</evidence>
<dbReference type="EMBL" id="CP022358">
    <property type="protein sequence ID" value="ASK70821.1"/>
    <property type="molecule type" value="Genomic_DNA"/>
</dbReference>
<evidence type="ECO:0000256" key="3">
    <source>
        <dbReference type="ARBA" id="ARBA00022692"/>
    </source>
</evidence>
<keyword evidence="9" id="KW-1185">Reference proteome</keyword>
<evidence type="ECO:0000256" key="2">
    <source>
        <dbReference type="ARBA" id="ARBA00022475"/>
    </source>
</evidence>
<evidence type="ECO:0000256" key="4">
    <source>
        <dbReference type="ARBA" id="ARBA00022989"/>
    </source>
</evidence>
<evidence type="ECO:0000256" key="1">
    <source>
        <dbReference type="ARBA" id="ARBA00004651"/>
    </source>
</evidence>
<feature type="transmembrane region" description="Helical" evidence="6">
    <location>
        <begin position="284"/>
        <end position="303"/>
    </location>
</feature>
<comment type="subcellular location">
    <subcellularLocation>
        <location evidence="1">Cell membrane</location>
        <topology evidence="1">Multi-pass membrane protein</topology>
    </subcellularLocation>
</comment>
<dbReference type="RefSeq" id="WP_089068673.1">
    <property type="nucleotide sequence ID" value="NZ_CP022358.1"/>
</dbReference>
<feature type="transmembrane region" description="Helical" evidence="6">
    <location>
        <begin position="337"/>
        <end position="358"/>
    </location>
</feature>
<protein>
    <submittedName>
        <fullName evidence="8">Transporter permease</fullName>
    </submittedName>
</protein>
<dbReference type="Gene3D" id="1.20.1640.10">
    <property type="entry name" value="Multidrug efflux transporter AcrB transmembrane domain"/>
    <property type="match status" value="2"/>
</dbReference>
<keyword evidence="3 6" id="KW-0812">Transmembrane</keyword>
<dbReference type="PANTHER" id="PTHR33406">
    <property type="entry name" value="MEMBRANE PROTEIN MJ1562-RELATED"/>
    <property type="match status" value="1"/>
</dbReference>
<dbReference type="SUPFAM" id="SSF82866">
    <property type="entry name" value="Multidrug efflux transporter AcrB transmembrane domain"/>
    <property type="match status" value="2"/>
</dbReference>
<feature type="transmembrane region" description="Helical" evidence="6">
    <location>
        <begin position="20"/>
        <end position="40"/>
    </location>
</feature>
<reference evidence="8 9" key="1">
    <citation type="submission" date="2017-07" db="EMBL/GenBank/DDBJ databases">
        <title>Phenotypical and genomic characterization of a clinical isolate of Shewanella bicestrii sp. nov. producing an extended-spectrum beta-lactamase and a new oxacillinase variant.</title>
        <authorList>
            <person name="Jousset A.B."/>
            <person name="Bonnin R.A."/>
            <person name="Girlich D."/>
            <person name="Dabos L."/>
            <person name="Potron A."/>
            <person name="Dortet L."/>
            <person name="Glaser P."/>
            <person name="Naas T."/>
        </authorList>
    </citation>
    <scope>NUCLEOTIDE SEQUENCE [LARGE SCALE GENOMIC DNA]</scope>
    <source>
        <strain evidence="8 9">JAB-1</strain>
    </source>
</reference>
<feature type="transmembrane region" description="Helical" evidence="6">
    <location>
        <begin position="721"/>
        <end position="742"/>
    </location>
</feature>
<dbReference type="Proteomes" id="UP000198367">
    <property type="component" value="Chromosome"/>
</dbReference>
<feature type="transmembrane region" description="Helical" evidence="6">
    <location>
        <begin position="370"/>
        <end position="392"/>
    </location>
</feature>
<sequence length="845" mass="90462">MAPKIATRIGHSLMQTSTKWRFAIWLCLMLAASLWTLQLWQNGAKVQSDILAMLPHLQQDALTARALEQVESTLADQVYLALIAEDEPQAVAAATLLMEQLKTQHTAFTDIRSADLQMGEALGQFYFPYRFKLLTPEQTDALSHDGLEHLIASATQQLYNAFSYANSQLLTQDPLLLFPDNLLALAPSSKLSASQGILLAHPQSVDTNQGVDTKQDVNSSEGVAAIVMAKGTESAFNPNAQLRQQAALTQALNAVSAQYASVKVLQAGALFHAIEATNTAKSEISVLGLASLLGVVLLVWLAFRSVMPLLLAMVTIGSGLLLAVTFTLSVFGELHLLTLVFGTSLIGIAIDYSFHFYCERLSDNKRSAQATVAYIFPTVSLAFITSALAYVGIGLAPFPGMQQVAIFCASGLLGAYLTLVLAYPLLAGSKLPSGERPLTLAQAYLAKLTGFSNKLVSPWGLSLFALVLAGVCLLGISKLNVDDDIRHLQQSPASVTEPEDKLRKLLSGGTDNQFLLVRAPSEEALLQRLEALSPQLDAAIKQQELGNYVSLSRYLPSKQKQDAAYQLQGKVYQSQLTTVLNSIGLDDGIAPELSAAYLAAKDSYITPTHFFELGLGKQLAPLWLAPQGFAQLEHSTEPTTSLDNANLGNDSHGAIVLLGGIEDIAALKARFANNPQVQLIDKVADISTLMGHYRLLTLKLLGLALVIALLLFSLSFGVKRAALVVAVPALAALLTLAILGLVGSPLSLFHALALILVFGIGIDYSLFFASAAQHGKAVMMAVFMSACSTLLAFGLLAFSQTQAIHYFGLTLSLGIGFTFVLSPLILTTSQVLTTNKVSIPTRNVI</sequence>
<keyword evidence="2" id="KW-1003">Cell membrane</keyword>
<dbReference type="InterPro" id="IPR004869">
    <property type="entry name" value="MMPL_dom"/>
</dbReference>
<feature type="transmembrane region" description="Helical" evidence="6">
    <location>
        <begin position="310"/>
        <end position="331"/>
    </location>
</feature>
<organism evidence="8 9">
    <name type="scientific">Shewanella bicestrii</name>
    <dbReference type="NCBI Taxonomy" id="2018305"/>
    <lineage>
        <taxon>Bacteria</taxon>
        <taxon>Pseudomonadati</taxon>
        <taxon>Pseudomonadota</taxon>
        <taxon>Gammaproteobacteria</taxon>
        <taxon>Alteromonadales</taxon>
        <taxon>Shewanellaceae</taxon>
        <taxon>Shewanella</taxon>
    </lineage>
</organism>
<dbReference type="KEGG" id="sbj:CF168_19180"/>
<evidence type="ECO:0000313" key="9">
    <source>
        <dbReference type="Proteomes" id="UP000198367"/>
    </source>
</evidence>
<dbReference type="AlphaFoldDB" id="A0A220USA7"/>
<dbReference type="Pfam" id="PF03176">
    <property type="entry name" value="MMPL"/>
    <property type="match status" value="1"/>
</dbReference>
<feature type="transmembrane region" description="Helical" evidence="6">
    <location>
        <begin position="695"/>
        <end position="714"/>
    </location>
</feature>
<feature type="transmembrane region" description="Helical" evidence="6">
    <location>
        <begin position="404"/>
        <end position="426"/>
    </location>
</feature>
<feature type="transmembrane region" description="Helical" evidence="6">
    <location>
        <begin position="748"/>
        <end position="770"/>
    </location>
</feature>
<dbReference type="GO" id="GO:0005886">
    <property type="term" value="C:plasma membrane"/>
    <property type="evidence" value="ECO:0007669"/>
    <property type="project" value="UniProtKB-SubCell"/>
</dbReference>
<feature type="domain" description="Membrane transport protein MMPL" evidence="7">
    <location>
        <begin position="206"/>
        <end position="421"/>
    </location>
</feature>
<dbReference type="PANTHER" id="PTHR33406:SF13">
    <property type="entry name" value="MEMBRANE PROTEIN YDFJ"/>
    <property type="match status" value="1"/>
</dbReference>
<proteinExistence type="predicted"/>
<keyword evidence="4 6" id="KW-1133">Transmembrane helix</keyword>
<feature type="transmembrane region" description="Helical" evidence="6">
    <location>
        <begin position="777"/>
        <end position="798"/>
    </location>
</feature>
<evidence type="ECO:0000256" key="5">
    <source>
        <dbReference type="ARBA" id="ARBA00023136"/>
    </source>
</evidence>
<keyword evidence="5 6" id="KW-0472">Membrane</keyword>
<gene>
    <name evidence="8" type="ORF">CF168_19180</name>
</gene>
<dbReference type="InterPro" id="IPR050545">
    <property type="entry name" value="Mycobact_MmpL"/>
</dbReference>
<evidence type="ECO:0000259" key="7">
    <source>
        <dbReference type="Pfam" id="PF03176"/>
    </source>
</evidence>
<feature type="transmembrane region" description="Helical" evidence="6">
    <location>
        <begin position="455"/>
        <end position="476"/>
    </location>
</feature>
<accession>A0A220USA7</accession>